<keyword evidence="9" id="KW-0407">Ion channel</keyword>
<evidence type="ECO:0000256" key="6">
    <source>
        <dbReference type="ARBA" id="ARBA00023065"/>
    </source>
</evidence>
<name>A0A815E5Y8_9BILA</name>
<dbReference type="InterPro" id="IPR001429">
    <property type="entry name" value="P2X_purnocptor"/>
</dbReference>
<evidence type="ECO:0000313" key="13">
    <source>
        <dbReference type="Proteomes" id="UP000663860"/>
    </source>
</evidence>
<dbReference type="Gene3D" id="2.60.490.10">
    <property type="entry name" value="atp-gated p2x4 ion channel domain"/>
    <property type="match status" value="1"/>
</dbReference>
<dbReference type="Proteomes" id="UP000663860">
    <property type="component" value="Unassembled WGS sequence"/>
</dbReference>
<evidence type="ECO:0000256" key="7">
    <source>
        <dbReference type="ARBA" id="ARBA00023136"/>
    </source>
</evidence>
<gene>
    <name evidence="11" type="ORF">IZO911_LOCUS34317</name>
    <name evidence="12" type="ORF">KXQ929_LOCUS9203</name>
</gene>
<dbReference type="EMBL" id="CAJNOE010000671">
    <property type="protein sequence ID" value="CAF1305715.1"/>
    <property type="molecule type" value="Genomic_DNA"/>
</dbReference>
<dbReference type="Proteomes" id="UP000663868">
    <property type="component" value="Unassembled WGS sequence"/>
</dbReference>
<dbReference type="InterPro" id="IPR027309">
    <property type="entry name" value="P2X_extracellular_dom_sf"/>
</dbReference>
<dbReference type="InterPro" id="IPR059116">
    <property type="entry name" value="P2X_receptor"/>
</dbReference>
<accession>A0A815E5Y8</accession>
<evidence type="ECO:0000256" key="3">
    <source>
        <dbReference type="ARBA" id="ARBA00022448"/>
    </source>
</evidence>
<evidence type="ECO:0000256" key="8">
    <source>
        <dbReference type="ARBA" id="ARBA00023286"/>
    </source>
</evidence>
<dbReference type="PANTHER" id="PTHR10125">
    <property type="entry name" value="P2X PURINOCEPTOR"/>
    <property type="match status" value="1"/>
</dbReference>
<dbReference type="Gene3D" id="1.10.287.940">
    <property type="entry name" value="atp-gated p2x4 ion channel"/>
    <property type="match status" value="1"/>
</dbReference>
<sequence length="272" mass="31664">MTNSIETDQEYKQYPDMLRAPYMKGAFCLNNSQCRSNLAPKANGRWTGRCIKENSSSSKKGLCEIEGWYPIMNDLNIPNPSEDVLNFSLFIRNHVVFKRYYVTRSNFVYNTSYLRQCNYDSIDNRICPIFRIGTILDIVEPDQSEQRKMLTYGGVIHIHIDWRCNLDRSLDQCLPSYSFIRLDTQSYEEGPLPGYNFRYASHWKHENRSFRTLTKAFGLRFIVSVTGHASHFSLAVLIINIILITAVICLITFIFDMIGLHIYYRSAVDRSQ</sequence>
<evidence type="ECO:0000256" key="2">
    <source>
        <dbReference type="ARBA" id="ARBA00009848"/>
    </source>
</evidence>
<dbReference type="Pfam" id="PF00864">
    <property type="entry name" value="P2X_receptor"/>
    <property type="match status" value="1"/>
</dbReference>
<keyword evidence="3" id="KW-0813">Transport</keyword>
<evidence type="ECO:0000256" key="1">
    <source>
        <dbReference type="ARBA" id="ARBA00004308"/>
    </source>
</evidence>
<evidence type="ECO:0008006" key="14">
    <source>
        <dbReference type="Google" id="ProtNLM"/>
    </source>
</evidence>
<protein>
    <recommendedName>
        <fullName evidence="14">Purinergic receptor</fullName>
    </recommendedName>
</protein>
<keyword evidence="4 10" id="KW-0812">Transmembrane</keyword>
<dbReference type="GO" id="GO:0033198">
    <property type="term" value="P:response to ATP"/>
    <property type="evidence" value="ECO:0007669"/>
    <property type="project" value="InterPro"/>
</dbReference>
<dbReference type="AlphaFoldDB" id="A0A815E5Y8"/>
<feature type="transmembrane region" description="Helical" evidence="10">
    <location>
        <begin position="232"/>
        <end position="255"/>
    </location>
</feature>
<organism evidence="11 13">
    <name type="scientific">Adineta steineri</name>
    <dbReference type="NCBI Taxonomy" id="433720"/>
    <lineage>
        <taxon>Eukaryota</taxon>
        <taxon>Metazoa</taxon>
        <taxon>Spiralia</taxon>
        <taxon>Gnathifera</taxon>
        <taxon>Rotifera</taxon>
        <taxon>Eurotatoria</taxon>
        <taxon>Bdelloidea</taxon>
        <taxon>Adinetida</taxon>
        <taxon>Adinetidae</taxon>
        <taxon>Adineta</taxon>
    </lineage>
</organism>
<keyword evidence="5 10" id="KW-1133">Transmembrane helix</keyword>
<dbReference type="GO" id="GO:0001614">
    <property type="term" value="F:purinergic nucleotide receptor activity"/>
    <property type="evidence" value="ECO:0007669"/>
    <property type="project" value="InterPro"/>
</dbReference>
<evidence type="ECO:0000256" key="5">
    <source>
        <dbReference type="ARBA" id="ARBA00022989"/>
    </source>
</evidence>
<keyword evidence="8" id="KW-1071">Ligand-gated ion channel</keyword>
<comment type="subcellular location">
    <subcellularLocation>
        <location evidence="1">Endomembrane system</location>
    </subcellularLocation>
</comment>
<evidence type="ECO:0000313" key="11">
    <source>
        <dbReference type="EMBL" id="CAF1305715.1"/>
    </source>
</evidence>
<evidence type="ECO:0000256" key="9">
    <source>
        <dbReference type="ARBA" id="ARBA00023303"/>
    </source>
</evidence>
<dbReference type="GO" id="GO:0005886">
    <property type="term" value="C:plasma membrane"/>
    <property type="evidence" value="ECO:0007669"/>
    <property type="project" value="InterPro"/>
</dbReference>
<comment type="caution">
    <text evidence="11">The sequence shown here is derived from an EMBL/GenBank/DDBJ whole genome shotgun (WGS) entry which is preliminary data.</text>
</comment>
<dbReference type="EMBL" id="CAJOBB010000413">
    <property type="protein sequence ID" value="CAF3674180.1"/>
    <property type="molecule type" value="Genomic_DNA"/>
</dbReference>
<reference evidence="11" key="1">
    <citation type="submission" date="2021-02" db="EMBL/GenBank/DDBJ databases">
        <authorList>
            <person name="Nowell W R."/>
        </authorList>
    </citation>
    <scope>NUCLEOTIDE SEQUENCE</scope>
</reference>
<dbReference type="GO" id="GO:0098794">
    <property type="term" value="C:postsynapse"/>
    <property type="evidence" value="ECO:0007669"/>
    <property type="project" value="GOC"/>
</dbReference>
<keyword evidence="6" id="KW-0406">Ion transport</keyword>
<evidence type="ECO:0000256" key="4">
    <source>
        <dbReference type="ARBA" id="ARBA00022692"/>
    </source>
</evidence>
<evidence type="ECO:0000313" key="12">
    <source>
        <dbReference type="EMBL" id="CAF3674180.1"/>
    </source>
</evidence>
<dbReference type="GO" id="GO:0004931">
    <property type="term" value="F:extracellularly ATP-gated monoatomic cation channel activity"/>
    <property type="evidence" value="ECO:0007669"/>
    <property type="project" value="InterPro"/>
</dbReference>
<comment type="similarity">
    <text evidence="2">Belongs to the P2X receptor family.</text>
</comment>
<dbReference type="PANTHER" id="PTHR10125:SF8">
    <property type="entry name" value="P2X PURINOCEPTOR 3"/>
    <property type="match status" value="1"/>
</dbReference>
<keyword evidence="7 10" id="KW-0472">Membrane</keyword>
<proteinExistence type="inferred from homology"/>
<dbReference type="GO" id="GO:0012505">
    <property type="term" value="C:endomembrane system"/>
    <property type="evidence" value="ECO:0007669"/>
    <property type="project" value="UniProtKB-SubCell"/>
</dbReference>
<dbReference type="GO" id="GO:0070588">
    <property type="term" value="P:calcium ion transmembrane transport"/>
    <property type="evidence" value="ECO:0007669"/>
    <property type="project" value="TreeGrafter"/>
</dbReference>
<evidence type="ECO:0000256" key="10">
    <source>
        <dbReference type="SAM" id="Phobius"/>
    </source>
</evidence>
<dbReference type="PRINTS" id="PR01307">
    <property type="entry name" value="P2XRECEPTOR"/>
</dbReference>